<dbReference type="InterPro" id="IPR036259">
    <property type="entry name" value="MFS_trans_sf"/>
</dbReference>
<feature type="transmembrane region" description="Helical" evidence="1">
    <location>
        <begin position="201"/>
        <end position="222"/>
    </location>
</feature>
<feature type="transmembrane region" description="Helical" evidence="1">
    <location>
        <begin position="322"/>
        <end position="343"/>
    </location>
</feature>
<dbReference type="RefSeq" id="WP_184081531.1">
    <property type="nucleotide sequence ID" value="NZ_JACIJP010000006.1"/>
</dbReference>
<accession>A0A841J3F8</accession>
<feature type="transmembrane region" description="Helical" evidence="1">
    <location>
        <begin position="44"/>
        <end position="63"/>
    </location>
</feature>
<name>A0A841J3F8_9SPHN</name>
<evidence type="ECO:0000313" key="2">
    <source>
        <dbReference type="EMBL" id="MBB6125220.1"/>
    </source>
</evidence>
<protein>
    <recommendedName>
        <fullName evidence="4">MFS transporter</fullName>
    </recommendedName>
</protein>
<feature type="transmembrane region" description="Helical" evidence="1">
    <location>
        <begin position="100"/>
        <end position="121"/>
    </location>
</feature>
<evidence type="ECO:0000313" key="3">
    <source>
        <dbReference type="Proteomes" id="UP000552700"/>
    </source>
</evidence>
<dbReference type="Gene3D" id="1.20.1250.20">
    <property type="entry name" value="MFS general substrate transporter like domains"/>
    <property type="match status" value="1"/>
</dbReference>
<keyword evidence="1" id="KW-1133">Transmembrane helix</keyword>
<feature type="transmembrane region" description="Helical" evidence="1">
    <location>
        <begin position="265"/>
        <end position="282"/>
    </location>
</feature>
<dbReference type="AlphaFoldDB" id="A0A841J3F8"/>
<feature type="transmembrane region" description="Helical" evidence="1">
    <location>
        <begin position="234"/>
        <end position="258"/>
    </location>
</feature>
<proteinExistence type="predicted"/>
<keyword evidence="1" id="KW-0472">Membrane</keyword>
<feature type="transmembrane region" description="Helical" evidence="1">
    <location>
        <begin position="133"/>
        <end position="155"/>
    </location>
</feature>
<feature type="transmembrane region" description="Helical" evidence="1">
    <location>
        <begin position="288"/>
        <end position="310"/>
    </location>
</feature>
<comment type="caution">
    <text evidence="2">The sequence shown here is derived from an EMBL/GenBank/DDBJ whole genome shotgun (WGS) entry which is preliminary data.</text>
</comment>
<dbReference type="SUPFAM" id="SSF103473">
    <property type="entry name" value="MFS general substrate transporter"/>
    <property type="match status" value="1"/>
</dbReference>
<gene>
    <name evidence="2" type="ORF">FHS92_002981</name>
</gene>
<keyword evidence="1" id="KW-0812">Transmembrane</keyword>
<feature type="transmembrane region" description="Helical" evidence="1">
    <location>
        <begin position="161"/>
        <end position="180"/>
    </location>
</feature>
<dbReference type="Proteomes" id="UP000552700">
    <property type="component" value="Unassembled WGS sequence"/>
</dbReference>
<feature type="transmembrane region" description="Helical" evidence="1">
    <location>
        <begin position="75"/>
        <end position="94"/>
    </location>
</feature>
<evidence type="ECO:0000256" key="1">
    <source>
        <dbReference type="SAM" id="Phobius"/>
    </source>
</evidence>
<organism evidence="2 3">
    <name type="scientific">Sphingobium subterraneum</name>
    <dbReference type="NCBI Taxonomy" id="627688"/>
    <lineage>
        <taxon>Bacteria</taxon>
        <taxon>Pseudomonadati</taxon>
        <taxon>Pseudomonadota</taxon>
        <taxon>Alphaproteobacteria</taxon>
        <taxon>Sphingomonadales</taxon>
        <taxon>Sphingomonadaceae</taxon>
        <taxon>Sphingobium</taxon>
    </lineage>
</organism>
<evidence type="ECO:0008006" key="4">
    <source>
        <dbReference type="Google" id="ProtNLM"/>
    </source>
</evidence>
<reference evidence="2 3" key="1">
    <citation type="submission" date="2020-08" db="EMBL/GenBank/DDBJ databases">
        <title>Genomic Encyclopedia of Type Strains, Phase IV (KMG-IV): sequencing the most valuable type-strain genomes for metagenomic binning, comparative biology and taxonomic classification.</title>
        <authorList>
            <person name="Goeker M."/>
        </authorList>
    </citation>
    <scope>NUCLEOTIDE SEQUENCE [LARGE SCALE GENOMIC DNA]</scope>
    <source>
        <strain evidence="2 3">DSM 102255</strain>
    </source>
</reference>
<dbReference type="EMBL" id="JACIJP010000006">
    <property type="protein sequence ID" value="MBB6125220.1"/>
    <property type="molecule type" value="Genomic_DNA"/>
</dbReference>
<sequence>MEAQSFRATEIASVLVIAIVVGIIAPLQPLLLGSLLSEGRINGATMGLAATVEGLGIVLATAIGGAWQSPERLRGIAAIAIASGLAANVMTILLPASGIVVARGIAGVSNGVLLWLFLCLLARSELPTRIFGYFVAGNSTLTFLISLVLGKFAIARFGADAGYFILVGFYILLLAAVRFLPRAYVRIAGGTGTAMPPPLGVAGLVGICLSMMGVFAFWIYSIPLGQQSGIPINTMQFVVGIATGAQILAGVAAITLAARLNATRVVLFTTAMELIAVGVTLTGDSASLWIPALLAFAFCWFFSLPFHIAFSIDADPTRRAAVFAGTAQLLGVALGPLLASLVISPADYSPARLASICCFAAVLLIAAVVWMRKVQKAPNGG</sequence>
<feature type="transmembrane region" description="Helical" evidence="1">
    <location>
        <begin position="349"/>
        <end position="371"/>
    </location>
</feature>
<feature type="transmembrane region" description="Helical" evidence="1">
    <location>
        <begin position="12"/>
        <end position="32"/>
    </location>
</feature>
<keyword evidence="3" id="KW-1185">Reference proteome</keyword>